<keyword evidence="2" id="KW-0812">Transmembrane</keyword>
<feature type="region of interest" description="Disordered" evidence="1">
    <location>
        <begin position="55"/>
        <end position="76"/>
    </location>
</feature>
<dbReference type="GO" id="GO:0007232">
    <property type="term" value="P:osmosensory signaling pathway via Sho1 osmosensor"/>
    <property type="evidence" value="ECO:0007669"/>
    <property type="project" value="InterPro"/>
</dbReference>
<evidence type="ECO:0000256" key="2">
    <source>
        <dbReference type="SAM" id="Phobius"/>
    </source>
</evidence>
<feature type="compositionally biased region" description="Basic and acidic residues" evidence="1">
    <location>
        <begin position="125"/>
        <end position="134"/>
    </location>
</feature>
<dbReference type="GO" id="GO:0030427">
    <property type="term" value="C:site of polarized growth"/>
    <property type="evidence" value="ECO:0007669"/>
    <property type="project" value="TreeGrafter"/>
</dbReference>
<feature type="transmembrane region" description="Helical" evidence="2">
    <location>
        <begin position="80"/>
        <end position="104"/>
    </location>
</feature>
<evidence type="ECO:0008006" key="5">
    <source>
        <dbReference type="Google" id="ProtNLM"/>
    </source>
</evidence>
<evidence type="ECO:0000256" key="1">
    <source>
        <dbReference type="SAM" id="MobiDB-lite"/>
    </source>
</evidence>
<dbReference type="InParanoid" id="W4K9I7"/>
<keyword evidence="4" id="KW-1185">Reference proteome</keyword>
<dbReference type="GO" id="GO:0001402">
    <property type="term" value="P:signal transduction involved in filamentous growth"/>
    <property type="evidence" value="ECO:0007669"/>
    <property type="project" value="TreeGrafter"/>
</dbReference>
<sequence>MWLAYIPSSNVSSLASLVSTQKSKFYTGVPDPYATLASHIDPAFSVDTVSVTAGTGSSSGSGSSAASTTGGSSNNSRQDAIIGVVSALGGLTLIILAVLVYRAVKKRRELAHRRLSDPNIPNDPYPDRAGRDFDQDSIGGPRRRSFYFAEDSLRGTSVQPSGVQTQHPAMGEVEYSYRHSPENMRERRPVMPGAISAPILQQSSMNW</sequence>
<dbReference type="GO" id="GO:0005576">
    <property type="term" value="C:extracellular region"/>
    <property type="evidence" value="ECO:0007669"/>
    <property type="project" value="TreeGrafter"/>
</dbReference>
<dbReference type="InterPro" id="IPR039295">
    <property type="entry name" value="MSB2"/>
</dbReference>
<keyword evidence="2" id="KW-0472">Membrane</keyword>
<dbReference type="GeneID" id="20667520"/>
<dbReference type="eggNOG" id="KOG1216">
    <property type="taxonomic scope" value="Eukaryota"/>
</dbReference>
<keyword evidence="2" id="KW-1133">Transmembrane helix</keyword>
<dbReference type="EMBL" id="KI925458">
    <property type="protein sequence ID" value="ETW82015.1"/>
    <property type="molecule type" value="Genomic_DNA"/>
</dbReference>
<dbReference type="PANTHER" id="PTHR35778:SF1">
    <property type="entry name" value="SIGNALING MUCIN HKR1-RELATED"/>
    <property type="match status" value="1"/>
</dbReference>
<dbReference type="OrthoDB" id="3366093at2759"/>
<dbReference type="GO" id="GO:0030010">
    <property type="term" value="P:establishment of cell polarity"/>
    <property type="evidence" value="ECO:0007669"/>
    <property type="project" value="TreeGrafter"/>
</dbReference>
<dbReference type="Proteomes" id="UP000030671">
    <property type="component" value="Unassembled WGS sequence"/>
</dbReference>
<dbReference type="KEGG" id="hir:HETIRDRAFT_154744"/>
<dbReference type="GO" id="GO:0006972">
    <property type="term" value="P:hyperosmotic response"/>
    <property type="evidence" value="ECO:0007669"/>
    <property type="project" value="TreeGrafter"/>
</dbReference>
<evidence type="ECO:0000313" key="3">
    <source>
        <dbReference type="EMBL" id="ETW82015.1"/>
    </source>
</evidence>
<organism evidence="3 4">
    <name type="scientific">Heterobasidion irregulare (strain TC 32-1)</name>
    <dbReference type="NCBI Taxonomy" id="747525"/>
    <lineage>
        <taxon>Eukaryota</taxon>
        <taxon>Fungi</taxon>
        <taxon>Dikarya</taxon>
        <taxon>Basidiomycota</taxon>
        <taxon>Agaricomycotina</taxon>
        <taxon>Agaricomycetes</taxon>
        <taxon>Russulales</taxon>
        <taxon>Bondarzewiaceae</taxon>
        <taxon>Heterobasidion</taxon>
        <taxon>Heterobasidion annosum species complex</taxon>
    </lineage>
</organism>
<proteinExistence type="predicted"/>
<dbReference type="GO" id="GO:0009986">
    <property type="term" value="C:cell surface"/>
    <property type="evidence" value="ECO:0007669"/>
    <property type="project" value="TreeGrafter"/>
</dbReference>
<dbReference type="GO" id="GO:0031505">
    <property type="term" value="P:fungal-type cell wall organization"/>
    <property type="evidence" value="ECO:0007669"/>
    <property type="project" value="TreeGrafter"/>
</dbReference>
<feature type="compositionally biased region" description="Low complexity" evidence="1">
    <location>
        <begin position="55"/>
        <end position="73"/>
    </location>
</feature>
<dbReference type="GO" id="GO:0005886">
    <property type="term" value="C:plasma membrane"/>
    <property type="evidence" value="ECO:0007669"/>
    <property type="project" value="InterPro"/>
</dbReference>
<name>W4K9I7_HETIT</name>
<dbReference type="RefSeq" id="XP_009546597.1">
    <property type="nucleotide sequence ID" value="XM_009548302.1"/>
</dbReference>
<feature type="region of interest" description="Disordered" evidence="1">
    <location>
        <begin position="115"/>
        <end position="137"/>
    </location>
</feature>
<dbReference type="AlphaFoldDB" id="W4K9I7"/>
<gene>
    <name evidence="3" type="ORF">HETIRDRAFT_154744</name>
</gene>
<dbReference type="GO" id="GO:0005034">
    <property type="term" value="F:osmosensor activity"/>
    <property type="evidence" value="ECO:0007669"/>
    <property type="project" value="InterPro"/>
</dbReference>
<reference evidence="3 4" key="1">
    <citation type="journal article" date="2012" name="New Phytol.">
        <title>Insight into trade-off between wood decay and parasitism from the genome of a fungal forest pathogen.</title>
        <authorList>
            <person name="Olson A."/>
            <person name="Aerts A."/>
            <person name="Asiegbu F."/>
            <person name="Belbahri L."/>
            <person name="Bouzid O."/>
            <person name="Broberg A."/>
            <person name="Canback B."/>
            <person name="Coutinho P.M."/>
            <person name="Cullen D."/>
            <person name="Dalman K."/>
            <person name="Deflorio G."/>
            <person name="van Diepen L.T."/>
            <person name="Dunand C."/>
            <person name="Duplessis S."/>
            <person name="Durling M."/>
            <person name="Gonthier P."/>
            <person name="Grimwood J."/>
            <person name="Fossdal C.G."/>
            <person name="Hansson D."/>
            <person name="Henrissat B."/>
            <person name="Hietala A."/>
            <person name="Himmelstrand K."/>
            <person name="Hoffmeister D."/>
            <person name="Hogberg N."/>
            <person name="James T.Y."/>
            <person name="Karlsson M."/>
            <person name="Kohler A."/>
            <person name="Kues U."/>
            <person name="Lee Y.H."/>
            <person name="Lin Y.C."/>
            <person name="Lind M."/>
            <person name="Lindquist E."/>
            <person name="Lombard V."/>
            <person name="Lucas S."/>
            <person name="Lunden K."/>
            <person name="Morin E."/>
            <person name="Murat C."/>
            <person name="Park J."/>
            <person name="Raffaello T."/>
            <person name="Rouze P."/>
            <person name="Salamov A."/>
            <person name="Schmutz J."/>
            <person name="Solheim H."/>
            <person name="Stahlberg J."/>
            <person name="Velez H."/>
            <person name="de Vries R.P."/>
            <person name="Wiebenga A."/>
            <person name="Woodward S."/>
            <person name="Yakovlev I."/>
            <person name="Garbelotto M."/>
            <person name="Martin F."/>
            <person name="Grigoriev I.V."/>
            <person name="Stenlid J."/>
        </authorList>
    </citation>
    <scope>NUCLEOTIDE SEQUENCE [LARGE SCALE GENOMIC DNA]</scope>
    <source>
        <strain evidence="3 4">TC 32-1</strain>
    </source>
</reference>
<dbReference type="HOGENOM" id="CLU_1372668_0_0_1"/>
<protein>
    <recommendedName>
        <fullName evidence="5">Mid2 domain-containing protein</fullName>
    </recommendedName>
</protein>
<evidence type="ECO:0000313" key="4">
    <source>
        <dbReference type="Proteomes" id="UP000030671"/>
    </source>
</evidence>
<dbReference type="PANTHER" id="PTHR35778">
    <property type="entry name" value="SIGNALING MUCIN HKR1-RELATED"/>
    <property type="match status" value="1"/>
</dbReference>
<dbReference type="STRING" id="747525.W4K9I7"/>
<accession>W4K9I7</accession>